<evidence type="ECO:0008006" key="8">
    <source>
        <dbReference type="Google" id="ProtNLM"/>
    </source>
</evidence>
<dbReference type="AlphaFoldDB" id="A0A010RZ56"/>
<evidence type="ECO:0000256" key="5">
    <source>
        <dbReference type="SAM" id="MobiDB-lite"/>
    </source>
</evidence>
<comment type="subcellular location">
    <subcellularLocation>
        <location evidence="1">Nucleus</location>
    </subcellularLocation>
</comment>
<keyword evidence="3" id="KW-0813">Transport</keyword>
<dbReference type="GO" id="GO:0006606">
    <property type="term" value="P:protein import into nucleus"/>
    <property type="evidence" value="ECO:0007669"/>
    <property type="project" value="TreeGrafter"/>
</dbReference>
<dbReference type="GO" id="GO:0005634">
    <property type="term" value="C:nucleus"/>
    <property type="evidence" value="ECO:0007669"/>
    <property type="project" value="UniProtKB-SubCell"/>
</dbReference>
<keyword evidence="7" id="KW-1185">Reference proteome</keyword>
<keyword evidence="4" id="KW-0539">Nucleus</keyword>
<dbReference type="STRING" id="1445577.A0A010RZ56"/>
<evidence type="ECO:0000313" key="6">
    <source>
        <dbReference type="EMBL" id="EXF83529.1"/>
    </source>
</evidence>
<comment type="similarity">
    <text evidence="2">Belongs to the importin beta family.</text>
</comment>
<dbReference type="PANTHER" id="PTHR12363">
    <property type="entry name" value="TRANSPORTIN 3 AND IMPORTIN 13"/>
    <property type="match status" value="1"/>
</dbReference>
<evidence type="ECO:0000256" key="2">
    <source>
        <dbReference type="ARBA" id="ARBA00007991"/>
    </source>
</evidence>
<dbReference type="InterPro" id="IPR051345">
    <property type="entry name" value="Importin_beta-like_NTR"/>
</dbReference>
<dbReference type="InterPro" id="IPR016024">
    <property type="entry name" value="ARM-type_fold"/>
</dbReference>
<sequence length="937" mass="103380">MEPQLPSTIQEAEALVLALYEPSPPETIARIQETLHRMQRSPSGWWIARDLLGYADDKVKFFGALTLIVKLNTESSSLSKDDASELLQNLIGWFVRSLDDGSGAMVVRKLSAALVTFFLCFPTQWELCIRHLCFSLSEGVALPQDRVDETIDLSSVLQTLQPRNVQAALWFSGALIDEATKVEMNSAKHMGLYETLTRNVPDAMVLMSHGFSCRGSSDPTSHSPQKDTITCLQSWVWFSQRVSAHNDELVHSLRALVQPTITALGDDELYEVAVELLSEILSNYSGFLTDEHYESLFSLFETQWSHERYQRLVQGDFDFDSIQFGQLMIALGDSKVENLIHGVNARSSRFVAHLRGLLSAQGYPVSEDKIFVPALEFWSTYVETLTDCIYSEEEDSKAWVSAATSHVLEAISTVWQRIAYPPANVLADWDSADRAGFGDARKDVADLLQSTFTVTGPPLISTFANLTLQSLSPNSWSNLEAAAFCLASLADCVTGDARCDESLRAVFSSPLFDLLQTSGSSMPGRTRQTCISLIERYSDFFEREAQSLPAALNLLFSVLADPLLAGPAAKSILQLCSSSRSILASEASAFLSQYEGIAAQSQLDCMAVERIMGAIAAVIQAVPDESTKFDHLDFLLSLQSDTSGSGRDIHRCPTLGDPSELPLHMALKALRCLIGIGKGLQAPGDVPFDLDSEKDIPTTDSTSRLGHLQSGIMSMIVQLQRVFPHSDEISESICTIFRSGFSESDAGPFVFPPGLNHADDFDVTEPDNDVELAQNGIEFTNRLISREPASLFRPDCLPLTEFFFIYALRILDGREPLPKAAAADFWATFMALKQGDATIDHAIAQLGPLLAQSIVRNIGGTASRSELDRLIFVEREVPIRWCEIFGLLREAHTSPMPREEHVPVLGIKKAMPKQPTGVPPTPREDSHRRCTMSWFAE</sequence>
<organism evidence="6 7">
    <name type="scientific">Colletotrichum fioriniae PJ7</name>
    <dbReference type="NCBI Taxonomy" id="1445577"/>
    <lineage>
        <taxon>Eukaryota</taxon>
        <taxon>Fungi</taxon>
        <taxon>Dikarya</taxon>
        <taxon>Ascomycota</taxon>
        <taxon>Pezizomycotina</taxon>
        <taxon>Sordariomycetes</taxon>
        <taxon>Hypocreomycetidae</taxon>
        <taxon>Glomerellales</taxon>
        <taxon>Glomerellaceae</taxon>
        <taxon>Colletotrichum</taxon>
        <taxon>Colletotrichum acutatum species complex</taxon>
    </lineage>
</organism>
<protein>
    <recommendedName>
        <fullName evidence="8">Importin 13</fullName>
    </recommendedName>
</protein>
<dbReference type="OrthoDB" id="2016913at2759"/>
<dbReference type="InterPro" id="IPR011989">
    <property type="entry name" value="ARM-like"/>
</dbReference>
<proteinExistence type="inferred from homology"/>
<evidence type="ECO:0000256" key="3">
    <source>
        <dbReference type="ARBA" id="ARBA00022448"/>
    </source>
</evidence>
<gene>
    <name evidence="6" type="ORF">CFIO01_10661</name>
</gene>
<accession>A0A010RZ56</accession>
<reference evidence="6 7" key="1">
    <citation type="submission" date="2014-02" db="EMBL/GenBank/DDBJ databases">
        <title>The genome sequence of Colletotrichum fioriniae PJ7.</title>
        <authorList>
            <person name="Baroncelli R."/>
            <person name="Thon M.R."/>
        </authorList>
    </citation>
    <scope>NUCLEOTIDE SEQUENCE [LARGE SCALE GENOMIC DNA]</scope>
    <source>
        <strain evidence="6 7">PJ7</strain>
    </source>
</reference>
<dbReference type="SUPFAM" id="SSF48371">
    <property type="entry name" value="ARM repeat"/>
    <property type="match status" value="1"/>
</dbReference>
<evidence type="ECO:0000313" key="7">
    <source>
        <dbReference type="Proteomes" id="UP000020467"/>
    </source>
</evidence>
<evidence type="ECO:0000256" key="4">
    <source>
        <dbReference type="ARBA" id="ARBA00023242"/>
    </source>
</evidence>
<evidence type="ECO:0000256" key="1">
    <source>
        <dbReference type="ARBA" id="ARBA00004123"/>
    </source>
</evidence>
<dbReference type="Proteomes" id="UP000020467">
    <property type="component" value="Unassembled WGS sequence"/>
</dbReference>
<dbReference type="PANTHER" id="PTHR12363:SF33">
    <property type="entry name" value="IMPORTIN-13"/>
    <property type="match status" value="1"/>
</dbReference>
<dbReference type="Gene3D" id="1.25.10.10">
    <property type="entry name" value="Leucine-rich Repeat Variant"/>
    <property type="match status" value="1"/>
</dbReference>
<comment type="caution">
    <text evidence="6">The sequence shown here is derived from an EMBL/GenBank/DDBJ whole genome shotgun (WGS) entry which is preliminary data.</text>
</comment>
<feature type="region of interest" description="Disordered" evidence="5">
    <location>
        <begin position="910"/>
        <end position="937"/>
    </location>
</feature>
<dbReference type="HOGENOM" id="CLU_005271_0_0_1"/>
<dbReference type="GO" id="GO:0005737">
    <property type="term" value="C:cytoplasm"/>
    <property type="evidence" value="ECO:0007669"/>
    <property type="project" value="TreeGrafter"/>
</dbReference>
<dbReference type="KEGG" id="cfj:CFIO01_10661"/>
<name>A0A010RZ56_9PEZI</name>
<dbReference type="EMBL" id="JARH01000225">
    <property type="protein sequence ID" value="EXF83529.1"/>
    <property type="molecule type" value="Genomic_DNA"/>
</dbReference>
<dbReference type="eggNOG" id="KOG2022">
    <property type="taxonomic scope" value="Eukaryota"/>
</dbReference>